<comment type="caution">
    <text evidence="2">The sequence shown here is derived from an EMBL/GenBank/DDBJ whole genome shotgun (WGS) entry which is preliminary data.</text>
</comment>
<dbReference type="Proteomes" id="UP001215598">
    <property type="component" value="Unassembled WGS sequence"/>
</dbReference>
<dbReference type="InterPro" id="IPR016024">
    <property type="entry name" value="ARM-type_fold"/>
</dbReference>
<dbReference type="Gene3D" id="1.25.10.10">
    <property type="entry name" value="Leucine-rich Repeat Variant"/>
    <property type="match status" value="5"/>
</dbReference>
<evidence type="ECO:0000313" key="3">
    <source>
        <dbReference type="Proteomes" id="UP001215598"/>
    </source>
</evidence>
<reference evidence="2" key="1">
    <citation type="submission" date="2023-03" db="EMBL/GenBank/DDBJ databases">
        <title>Massive genome expansion in bonnet fungi (Mycena s.s.) driven by repeated elements and novel gene families across ecological guilds.</title>
        <authorList>
            <consortium name="Lawrence Berkeley National Laboratory"/>
            <person name="Harder C.B."/>
            <person name="Miyauchi S."/>
            <person name="Viragh M."/>
            <person name="Kuo A."/>
            <person name="Thoen E."/>
            <person name="Andreopoulos B."/>
            <person name="Lu D."/>
            <person name="Skrede I."/>
            <person name="Drula E."/>
            <person name="Henrissat B."/>
            <person name="Morin E."/>
            <person name="Kohler A."/>
            <person name="Barry K."/>
            <person name="LaButti K."/>
            <person name="Morin E."/>
            <person name="Salamov A."/>
            <person name="Lipzen A."/>
            <person name="Mereny Z."/>
            <person name="Hegedus B."/>
            <person name="Baldrian P."/>
            <person name="Stursova M."/>
            <person name="Weitz H."/>
            <person name="Taylor A."/>
            <person name="Grigoriev I.V."/>
            <person name="Nagy L.G."/>
            <person name="Martin F."/>
            <person name="Kauserud H."/>
        </authorList>
    </citation>
    <scope>NUCLEOTIDE SEQUENCE</scope>
    <source>
        <strain evidence="2">CBHHK182m</strain>
    </source>
</reference>
<keyword evidence="3" id="KW-1185">Reference proteome</keyword>
<feature type="repeat" description="ARM" evidence="1">
    <location>
        <begin position="335"/>
        <end position="373"/>
    </location>
</feature>
<evidence type="ECO:0000313" key="2">
    <source>
        <dbReference type="EMBL" id="KAJ7709152.1"/>
    </source>
</evidence>
<gene>
    <name evidence="2" type="ORF">B0H16DRAFT_1746043</name>
</gene>
<dbReference type="EMBL" id="JARKIB010000426">
    <property type="protein sequence ID" value="KAJ7709152.1"/>
    <property type="molecule type" value="Genomic_DNA"/>
</dbReference>
<dbReference type="Pfam" id="PF00514">
    <property type="entry name" value="Arm"/>
    <property type="match status" value="3"/>
</dbReference>
<accession>A0AAD7H019</accession>
<dbReference type="InterPro" id="IPR000225">
    <property type="entry name" value="Armadillo"/>
</dbReference>
<proteinExistence type="predicted"/>
<dbReference type="SUPFAM" id="SSF48371">
    <property type="entry name" value="ARM repeat"/>
    <property type="match status" value="3"/>
</dbReference>
<evidence type="ECO:0000256" key="1">
    <source>
        <dbReference type="PROSITE-ProRule" id="PRU00259"/>
    </source>
</evidence>
<dbReference type="InterPro" id="IPR011989">
    <property type="entry name" value="ARM-like"/>
</dbReference>
<sequence>MPPLTRQRTPQSLYSEWSRSYLGATISIHALAKPLMKRMYHRAVLDLIKQQQGIPLSAEIMKIYESYLMSKYVAETTKTHILRELEDRARVAAEARVVADFLLVYDMLLDPTDVMVRRWTCCILAALTFHSSTRGAIVAVHPCARLVALLGDGNVDVVSEIVDGAKAAVEAGALEIVHELLESQDAEVQKWAAWFFAEVASHSSTREAVVSVHPCERLVALLGGDVDVVTGACCALYRVCRELDGAKAAVEAGALKIVRELLKSQDTEVQIWAAWFFAEVASHSSMREAVVTVQPGAHLVALLSDANVNVVKGACFAVFQISCDRNGATLIAEAGALAFLKQLLESHDEDVQMYACSALGQLAFHSSTQAAVVAVQPGAHLFSDSHMKVVKGACYTLSHISRKLDGAKAAVEAGALEIVQQLLESQDAEVRRWAAGFFTEVAFHPQTRRAVLAVQPCARLVALLGDGDGDVVTGACCALYQVCRELDGARAAVEAGALKTVEQLLKSHDKDVRTHACSALGQLASHSSTRAAVVAVQPWAHLVALLSDANVNVVKAACYAVSHISRDRDGATLVVEAGAPEFLKQLLQSLDKDVRSHACWALGQLASHSSTRAAVVAVQPGAHLVALLSDANVNVVKAACYAVSHISRDRDGATPVVEARVPKFLKQLLQLLDKDVRSHACWALGQLASHSSARAAVVAVQPGVHLVALLSDANVNVVKAACYAVSQISSDQDGATPITEAGAPVFLKQLLESH</sequence>
<dbReference type="InterPro" id="IPR042856">
    <property type="entry name" value="RSP14"/>
</dbReference>
<protein>
    <submittedName>
        <fullName evidence="2">Armadillo-type protein</fullName>
    </submittedName>
</protein>
<dbReference type="PROSITE" id="PS50176">
    <property type="entry name" value="ARM_REPEAT"/>
    <property type="match status" value="1"/>
</dbReference>
<name>A0AAD7H019_9AGAR</name>
<dbReference type="PANTHER" id="PTHR15599">
    <property type="entry name" value="RTDR1"/>
    <property type="match status" value="1"/>
</dbReference>
<dbReference type="PANTHER" id="PTHR15599:SF1">
    <property type="entry name" value="RADIAL SPOKE HEAD 14 HOMOLOG"/>
    <property type="match status" value="1"/>
</dbReference>
<dbReference type="AlphaFoldDB" id="A0AAD7H019"/>
<dbReference type="SMART" id="SM00185">
    <property type="entry name" value="ARM"/>
    <property type="match status" value="14"/>
</dbReference>
<organism evidence="2 3">
    <name type="scientific">Mycena metata</name>
    <dbReference type="NCBI Taxonomy" id="1033252"/>
    <lineage>
        <taxon>Eukaryota</taxon>
        <taxon>Fungi</taxon>
        <taxon>Dikarya</taxon>
        <taxon>Basidiomycota</taxon>
        <taxon>Agaricomycotina</taxon>
        <taxon>Agaricomycetes</taxon>
        <taxon>Agaricomycetidae</taxon>
        <taxon>Agaricales</taxon>
        <taxon>Marasmiineae</taxon>
        <taxon>Mycenaceae</taxon>
        <taxon>Mycena</taxon>
    </lineage>
</organism>